<sequence length="292" mass="32440">MLTRRDLILVILFSAAINLLHSPSVYGKTDYDYLPQDEVTSIEVEGQPLPVLVRPWEGKLRLGSVIIIGPSDSNADAAGFISHLRKSLNPEGWASISLTPPKGLYRPSFATGAEEIAKAGSEQLSVSGYQPTPLYNSAQLLELRNFQQEALTKSFTPLEALSDSYTGLKMYLVSDDSAGILVSLLFDKKIPAPDVLVLINPYREHEELIDEPSRRKSIAQQLLMQTFPVLDLQSPNGHPVSLANAHQRQAVNQLKSPRLYRQYRLNLRLDNPSGWEEAQNYIEGFARIATGN</sequence>
<keyword evidence="2" id="KW-1185">Reference proteome</keyword>
<dbReference type="RefSeq" id="WP_011494993.1">
    <property type="nucleotide sequence ID" value="NC_007954.1"/>
</dbReference>
<accession>Q12RU9</accession>
<dbReference type="OrthoDB" id="9776279at2"/>
<dbReference type="InterPro" id="IPR022529">
    <property type="entry name" value="DUF3530"/>
</dbReference>
<dbReference type="HOGENOM" id="CLU_933501_0_0_6"/>
<name>Q12RU9_SHEDO</name>
<dbReference type="ESTHER" id="shedo-q12ru9">
    <property type="family name" value="Duf_3530"/>
</dbReference>
<dbReference type="AlphaFoldDB" id="Q12RU9"/>
<dbReference type="KEGG" id="sdn:Sden_0535"/>
<organism evidence="1 2">
    <name type="scientific">Shewanella denitrificans (strain OS217 / ATCC BAA-1090 / DSM 15013)</name>
    <dbReference type="NCBI Taxonomy" id="318161"/>
    <lineage>
        <taxon>Bacteria</taxon>
        <taxon>Pseudomonadati</taxon>
        <taxon>Pseudomonadota</taxon>
        <taxon>Gammaproteobacteria</taxon>
        <taxon>Alteromonadales</taxon>
        <taxon>Shewanellaceae</taxon>
        <taxon>Shewanella</taxon>
    </lineage>
</organism>
<protein>
    <recommendedName>
        <fullName evidence="3">DUF3530 domain-containing protein</fullName>
    </recommendedName>
</protein>
<dbReference type="EMBL" id="CP000302">
    <property type="protein sequence ID" value="ABE53827.1"/>
    <property type="molecule type" value="Genomic_DNA"/>
</dbReference>
<proteinExistence type="predicted"/>
<gene>
    <name evidence="1" type="ordered locus">Sden_0535</name>
</gene>
<evidence type="ECO:0008006" key="3">
    <source>
        <dbReference type="Google" id="ProtNLM"/>
    </source>
</evidence>
<dbReference type="Pfam" id="PF12048">
    <property type="entry name" value="DUF3530"/>
    <property type="match status" value="1"/>
</dbReference>
<dbReference type="Proteomes" id="UP000001982">
    <property type="component" value="Chromosome"/>
</dbReference>
<dbReference type="eggNOG" id="ENOG5032ZR3">
    <property type="taxonomic scope" value="Bacteria"/>
</dbReference>
<evidence type="ECO:0000313" key="2">
    <source>
        <dbReference type="Proteomes" id="UP000001982"/>
    </source>
</evidence>
<reference evidence="1 2" key="1">
    <citation type="submission" date="2006-03" db="EMBL/GenBank/DDBJ databases">
        <title>Complete sequence of Shewanella denitrificans OS217.</title>
        <authorList>
            <consortium name="US DOE Joint Genome Institute"/>
            <person name="Copeland A."/>
            <person name="Lucas S."/>
            <person name="Lapidus A."/>
            <person name="Barry K."/>
            <person name="Detter J.C."/>
            <person name="Glavina del Rio T."/>
            <person name="Hammon N."/>
            <person name="Israni S."/>
            <person name="Dalin E."/>
            <person name="Tice H."/>
            <person name="Pitluck S."/>
            <person name="Brettin T."/>
            <person name="Bruce D."/>
            <person name="Han C."/>
            <person name="Tapia R."/>
            <person name="Gilna P."/>
            <person name="Kiss H."/>
            <person name="Schmutz J."/>
            <person name="Larimer F."/>
            <person name="Land M."/>
            <person name="Hauser L."/>
            <person name="Kyrpides N."/>
            <person name="Lykidis A."/>
            <person name="Richardson P."/>
        </authorList>
    </citation>
    <scope>NUCLEOTIDE SEQUENCE [LARGE SCALE GENOMIC DNA]</scope>
    <source>
        <strain evidence="2">OS217 / ATCC BAA-1090 / DSM 15013</strain>
    </source>
</reference>
<evidence type="ECO:0000313" key="1">
    <source>
        <dbReference type="EMBL" id="ABE53827.1"/>
    </source>
</evidence>